<keyword evidence="10" id="KW-1185">Reference proteome</keyword>
<evidence type="ECO:0000256" key="3">
    <source>
        <dbReference type="ARBA" id="ARBA00022723"/>
    </source>
</evidence>
<dbReference type="InterPro" id="IPR006384">
    <property type="entry name" value="HAD_hydro_PyrdxlP_Pase-like"/>
</dbReference>
<sequence>MNNEALNRLRWRRSICSSVGLLRLKAHPIQMSACDKVLLAFDFDHTIIEVNSDYHVRKLAPGGVIPHEIVALHSDEGWTKCMAEIFRYLHENSVKPKDILDCMSEVEFTSGMVELFENLNMEKVDIIIISDANSVFIDHILETNGRKNLFHSVFTNPAFFDENGRLSLEGYHVQDHCTLSTKNLCKGQILEDFITARRLDGIKYSLVGYIGDGMNDFCPGLKLSEVDLFFPRQGFSLVKYIQKMETEQGLKVRAELCLWNTGLDILEKIKEKRPDVIKS</sequence>
<feature type="binding site" evidence="8">
    <location>
        <position position="44"/>
    </location>
    <ligand>
        <name>Mg(2+)</name>
        <dbReference type="ChEBI" id="CHEBI:18420"/>
    </ligand>
</feature>
<dbReference type="InterPro" id="IPR036412">
    <property type="entry name" value="HAD-like_sf"/>
</dbReference>
<dbReference type="NCBIfam" id="TIGR01488">
    <property type="entry name" value="HAD-SF-IB"/>
    <property type="match status" value="1"/>
</dbReference>
<feature type="binding site" evidence="8">
    <location>
        <position position="42"/>
    </location>
    <ligand>
        <name>Mg(2+)</name>
        <dbReference type="ChEBI" id="CHEBI:18420"/>
    </ligand>
</feature>
<comment type="similarity">
    <text evidence="2">Belongs to the HAD-like hydrolase superfamily. PHOSPHO family.</text>
</comment>
<dbReference type="PANTHER" id="PTHR20889:SF12">
    <property type="entry name" value="LP01149P"/>
    <property type="match status" value="1"/>
</dbReference>
<feature type="binding site" evidence="7">
    <location>
        <position position="53"/>
    </location>
    <ligand>
        <name>substrate</name>
    </ligand>
</feature>
<reference evidence="9" key="1">
    <citation type="submission" date="2023-07" db="EMBL/GenBank/DDBJ databases">
        <title>Chromosome-level genome assembly of Artemia franciscana.</title>
        <authorList>
            <person name="Jo E."/>
        </authorList>
    </citation>
    <scope>NUCLEOTIDE SEQUENCE</scope>
    <source>
        <tissue evidence="9">Whole body</tissue>
    </source>
</reference>
<evidence type="ECO:0000256" key="1">
    <source>
        <dbReference type="ARBA" id="ARBA00001946"/>
    </source>
</evidence>
<feature type="active site" description="Proton donor" evidence="6">
    <location>
        <position position="44"/>
    </location>
</feature>
<feature type="binding site" evidence="8">
    <location>
        <position position="212"/>
    </location>
    <ligand>
        <name>Mg(2+)</name>
        <dbReference type="ChEBI" id="CHEBI:18420"/>
    </ligand>
</feature>
<name>A0AA88LGW4_ARTSF</name>
<comment type="cofactor">
    <cofactor evidence="1 8">
        <name>Mg(2+)</name>
        <dbReference type="ChEBI" id="CHEBI:18420"/>
    </cofactor>
</comment>
<dbReference type="PANTHER" id="PTHR20889">
    <property type="entry name" value="PHOSPHATASE, ORPHAN 1, 2"/>
    <property type="match status" value="1"/>
</dbReference>
<evidence type="ECO:0000256" key="5">
    <source>
        <dbReference type="ARBA" id="ARBA00022842"/>
    </source>
</evidence>
<keyword evidence="4" id="KW-0378">Hydrolase</keyword>
<evidence type="ECO:0000256" key="4">
    <source>
        <dbReference type="ARBA" id="ARBA00022801"/>
    </source>
</evidence>
<dbReference type="EMBL" id="JAVRJZ010000004">
    <property type="protein sequence ID" value="KAK2723791.1"/>
    <property type="molecule type" value="Genomic_DNA"/>
</dbReference>
<accession>A0AA88LGW4</accession>
<feature type="active site" description="Nucleophile" evidence="6">
    <location>
        <position position="42"/>
    </location>
</feature>
<comment type="caution">
    <text evidence="9">The sequence shown here is derived from an EMBL/GenBank/DDBJ whole genome shotgun (WGS) entry which is preliminary data.</text>
</comment>
<evidence type="ECO:0000313" key="10">
    <source>
        <dbReference type="Proteomes" id="UP001187531"/>
    </source>
</evidence>
<dbReference type="GO" id="GO:0016791">
    <property type="term" value="F:phosphatase activity"/>
    <property type="evidence" value="ECO:0007669"/>
    <property type="project" value="InterPro"/>
</dbReference>
<proteinExistence type="inferred from homology"/>
<evidence type="ECO:0000256" key="2">
    <source>
        <dbReference type="ARBA" id="ARBA00008541"/>
    </source>
</evidence>
<dbReference type="SUPFAM" id="SSF56784">
    <property type="entry name" value="HAD-like"/>
    <property type="match status" value="1"/>
</dbReference>
<feature type="binding site" evidence="7">
    <location>
        <position position="131"/>
    </location>
    <ligand>
        <name>substrate</name>
    </ligand>
</feature>
<dbReference type="Gene3D" id="3.40.50.1000">
    <property type="entry name" value="HAD superfamily/HAD-like"/>
    <property type="match status" value="1"/>
</dbReference>
<dbReference type="NCBIfam" id="TIGR01489">
    <property type="entry name" value="DKMTPPase-SF"/>
    <property type="match status" value="1"/>
</dbReference>
<dbReference type="InterPro" id="IPR016965">
    <property type="entry name" value="Pase_PHOSPHO-typ"/>
</dbReference>
<dbReference type="InterPro" id="IPR023214">
    <property type="entry name" value="HAD_sf"/>
</dbReference>
<evidence type="ECO:0000256" key="6">
    <source>
        <dbReference type="PIRSR" id="PIRSR031051-1"/>
    </source>
</evidence>
<evidence type="ECO:0008006" key="11">
    <source>
        <dbReference type="Google" id="ProtNLM"/>
    </source>
</evidence>
<evidence type="ECO:0000256" key="7">
    <source>
        <dbReference type="PIRSR" id="PIRSR031051-2"/>
    </source>
</evidence>
<evidence type="ECO:0000256" key="8">
    <source>
        <dbReference type="PIRSR" id="PIRSR031051-3"/>
    </source>
</evidence>
<dbReference type="Pfam" id="PF06888">
    <property type="entry name" value="Put_Phosphatase"/>
    <property type="match status" value="1"/>
</dbReference>
<dbReference type="PIRSF" id="PIRSF031051">
    <property type="entry name" value="PyrdxlP_Pase_PHOSPHO2"/>
    <property type="match status" value="1"/>
</dbReference>
<keyword evidence="5 8" id="KW-0460">Magnesium</keyword>
<dbReference type="AlphaFoldDB" id="A0AA88LGW4"/>
<dbReference type="Proteomes" id="UP001187531">
    <property type="component" value="Unassembled WGS sequence"/>
</dbReference>
<protein>
    <recommendedName>
        <fullName evidence="11">Pyridoxal phosphate phosphatase PHOSPHO2</fullName>
    </recommendedName>
</protein>
<keyword evidence="3 8" id="KW-0479">Metal-binding</keyword>
<dbReference type="GO" id="GO:0046872">
    <property type="term" value="F:metal ion binding"/>
    <property type="evidence" value="ECO:0007669"/>
    <property type="project" value="UniProtKB-KW"/>
</dbReference>
<organism evidence="9 10">
    <name type="scientific">Artemia franciscana</name>
    <name type="common">Brine shrimp</name>
    <name type="synonym">Artemia sanfranciscana</name>
    <dbReference type="NCBI Taxonomy" id="6661"/>
    <lineage>
        <taxon>Eukaryota</taxon>
        <taxon>Metazoa</taxon>
        <taxon>Ecdysozoa</taxon>
        <taxon>Arthropoda</taxon>
        <taxon>Crustacea</taxon>
        <taxon>Branchiopoda</taxon>
        <taxon>Anostraca</taxon>
        <taxon>Artemiidae</taxon>
        <taxon>Artemia</taxon>
    </lineage>
</organism>
<gene>
    <name evidence="9" type="ORF">QYM36_002213</name>
</gene>
<evidence type="ECO:0000313" key="9">
    <source>
        <dbReference type="EMBL" id="KAK2723791.1"/>
    </source>
</evidence>